<organism evidence="1">
    <name type="scientific">bioreactor metagenome</name>
    <dbReference type="NCBI Taxonomy" id="1076179"/>
    <lineage>
        <taxon>unclassified sequences</taxon>
        <taxon>metagenomes</taxon>
        <taxon>ecological metagenomes</taxon>
    </lineage>
</organism>
<dbReference type="AlphaFoldDB" id="A0A644T217"/>
<dbReference type="EMBL" id="VSSQ01000013">
    <property type="protein sequence ID" value="MPL60950.1"/>
    <property type="molecule type" value="Genomic_DNA"/>
</dbReference>
<dbReference type="AntiFam" id="ANF00100">
    <property type="entry name" value="Shadow ORF (opposite leuC)"/>
</dbReference>
<dbReference type="AntiFam" id="ANF00098">
    <property type="entry name" value="Shadow ORF (opposite leuC)"/>
</dbReference>
<gene>
    <name evidence="1" type="ORF">SDC9_06515</name>
</gene>
<proteinExistence type="predicted"/>
<accession>A0A644T217</accession>
<comment type="caution">
    <text evidence="1">The sequence shown here is derived from an EMBL/GenBank/DDBJ whole genome shotgun (WGS) entry which is preliminary data.</text>
</comment>
<sequence length="520" mass="56308">MAGDRRRRRHRRRDEVGAAVAALTALEVAVRGRGAALARAQLVRVHREAHRAAGKPPLKARVDEDLCKAFLFRLQPDETRAGHDHGAHAVLDLLALHDLRRGAQVLDPAVGARADEDRVDLDIGQLHARGQPHVVERALRRLDLAAVEVLGRGHHARDRQHVLGRGAPGHHRLDLFALQRDDLVEMRAFVGEEGLPPAQRGLELRALRRVRTALDVFKGGLVGGDQTSAGAALDRHVAHRHPAFHRQITDRLAAIFDDMAGAAGGAGLADHRQGDVLGGDARTQLAGDLHLHVLRLLLDQRLRRQNVLDLRGADAMGERAEGAMRRGVAVTTDHGHPRQRPALLGPDDVHDALTDVGNRVVVDAEVPGVLVERLDLDPAFLVLDPLLAVGGGRNVVVGNSDGLFRRAHLATGQTQPLEGLRAGHLVHEVAVDVEQAGAVSVFRDDVGIPDLVIEGLRSGHGSLFRWLVTDRAGGRAQGAAAGDRDATRRPRADIKVGRGWSGFRRRSALSAERGHPCRKR</sequence>
<evidence type="ECO:0000313" key="1">
    <source>
        <dbReference type="EMBL" id="MPL60950.1"/>
    </source>
</evidence>
<name>A0A644T217_9ZZZZ</name>
<protein>
    <recommendedName>
        <fullName evidence="2">NAD-specific glutamate dehydrogenase</fullName>
    </recommendedName>
</protein>
<reference evidence="1" key="1">
    <citation type="submission" date="2019-08" db="EMBL/GenBank/DDBJ databases">
        <authorList>
            <person name="Kucharzyk K."/>
            <person name="Murdoch R.W."/>
            <person name="Higgins S."/>
            <person name="Loffler F."/>
        </authorList>
    </citation>
    <scope>NUCLEOTIDE SEQUENCE</scope>
</reference>
<evidence type="ECO:0008006" key="2">
    <source>
        <dbReference type="Google" id="ProtNLM"/>
    </source>
</evidence>